<dbReference type="InterPro" id="IPR000866">
    <property type="entry name" value="AhpC/TSA"/>
</dbReference>
<keyword evidence="2" id="KW-0963">Cytoplasm</keyword>
<dbReference type="PIRSF" id="PIRSF000239">
    <property type="entry name" value="AHPC"/>
    <property type="match status" value="1"/>
</dbReference>
<protein>
    <submittedName>
        <fullName evidence="9">Protein containing Alkyl hydroperoxide reductase/ Thiol specific antioxidant/ Mal allergen domain</fullName>
    </submittedName>
</protein>
<dbReference type="PROSITE" id="PS51352">
    <property type="entry name" value="THIOREDOXIN_2"/>
    <property type="match status" value="1"/>
</dbReference>
<evidence type="ECO:0000256" key="4">
    <source>
        <dbReference type="ARBA" id="ARBA00022862"/>
    </source>
</evidence>
<name>D9PKS3_9ZZZZ</name>
<dbReference type="EMBL" id="ADZX01000636">
    <property type="protein sequence ID" value="EFK95856.1"/>
    <property type="molecule type" value="Genomic_DNA"/>
</dbReference>
<dbReference type="AlphaFoldDB" id="D9PKS3"/>
<evidence type="ECO:0000256" key="7">
    <source>
        <dbReference type="ARBA" id="ARBA00023284"/>
    </source>
</evidence>
<organism evidence="9">
    <name type="scientific">sediment metagenome</name>
    <dbReference type="NCBI Taxonomy" id="749907"/>
    <lineage>
        <taxon>unclassified sequences</taxon>
        <taxon>metagenomes</taxon>
        <taxon>ecological metagenomes</taxon>
    </lineage>
</organism>
<proteinExistence type="predicted"/>
<sequence>MMKIGDKINDFTLEAFYKGKIDKLKLSSYKGKWLVILFYPADFTFICPTELEDAAINYPDFKKNNAEILSVSTDTAFVHKAWHDHSKAISKITYPMLADPTGKMCREFGTYIEDEGLSQRATFVIDPDQKVVAFEIHDNSIGRNILEILRKLEAAKFVRDNNGALVCPANWKPGQKTLKPGVDLIGKI</sequence>
<keyword evidence="3" id="KW-0575">Peroxidase</keyword>
<dbReference type="GO" id="GO:0033554">
    <property type="term" value="P:cellular response to stress"/>
    <property type="evidence" value="ECO:0007669"/>
    <property type="project" value="TreeGrafter"/>
</dbReference>
<dbReference type="GO" id="GO:0008379">
    <property type="term" value="F:thioredoxin peroxidase activity"/>
    <property type="evidence" value="ECO:0007669"/>
    <property type="project" value="TreeGrafter"/>
</dbReference>
<keyword evidence="5" id="KW-0560">Oxidoreductase</keyword>
<dbReference type="InterPro" id="IPR050217">
    <property type="entry name" value="Peroxiredoxin"/>
</dbReference>
<dbReference type="GO" id="GO:0006979">
    <property type="term" value="P:response to oxidative stress"/>
    <property type="evidence" value="ECO:0007669"/>
    <property type="project" value="TreeGrafter"/>
</dbReference>
<dbReference type="GO" id="GO:0045454">
    <property type="term" value="P:cell redox homeostasis"/>
    <property type="evidence" value="ECO:0007669"/>
    <property type="project" value="TreeGrafter"/>
</dbReference>
<evidence type="ECO:0000256" key="1">
    <source>
        <dbReference type="ARBA" id="ARBA00004496"/>
    </source>
</evidence>
<dbReference type="InterPro" id="IPR036249">
    <property type="entry name" value="Thioredoxin-like_sf"/>
</dbReference>
<evidence type="ECO:0000313" key="9">
    <source>
        <dbReference type="EMBL" id="EFK95856.1"/>
    </source>
</evidence>
<keyword evidence="6" id="KW-1015">Disulfide bond</keyword>
<dbReference type="GO" id="GO:0005829">
    <property type="term" value="C:cytosol"/>
    <property type="evidence" value="ECO:0007669"/>
    <property type="project" value="TreeGrafter"/>
</dbReference>
<accession>D9PKS3</accession>
<evidence type="ECO:0000256" key="2">
    <source>
        <dbReference type="ARBA" id="ARBA00022490"/>
    </source>
</evidence>
<dbReference type="InterPro" id="IPR013766">
    <property type="entry name" value="Thioredoxin_domain"/>
</dbReference>
<feature type="domain" description="Thioredoxin" evidence="8">
    <location>
        <begin position="2"/>
        <end position="157"/>
    </location>
</feature>
<dbReference type="SUPFAM" id="SSF52833">
    <property type="entry name" value="Thioredoxin-like"/>
    <property type="match status" value="1"/>
</dbReference>
<dbReference type="CDD" id="cd03015">
    <property type="entry name" value="PRX_Typ2cys"/>
    <property type="match status" value="1"/>
</dbReference>
<gene>
    <name evidence="9" type="ORF">LDC_2142</name>
</gene>
<dbReference type="PANTHER" id="PTHR10681:SF121">
    <property type="entry name" value="ALKYL HYDROPEROXIDE REDUCTASE C"/>
    <property type="match status" value="1"/>
</dbReference>
<dbReference type="GO" id="GO:0042744">
    <property type="term" value="P:hydrogen peroxide catabolic process"/>
    <property type="evidence" value="ECO:0007669"/>
    <property type="project" value="TreeGrafter"/>
</dbReference>
<comment type="subcellular location">
    <subcellularLocation>
        <location evidence="1">Cytoplasm</location>
    </subcellularLocation>
</comment>
<dbReference type="PANTHER" id="PTHR10681">
    <property type="entry name" value="THIOREDOXIN PEROXIDASE"/>
    <property type="match status" value="1"/>
</dbReference>
<evidence type="ECO:0000256" key="6">
    <source>
        <dbReference type="ARBA" id="ARBA00023157"/>
    </source>
</evidence>
<dbReference type="InterPro" id="IPR024706">
    <property type="entry name" value="Peroxiredoxin_AhpC-typ"/>
</dbReference>
<dbReference type="InterPro" id="IPR019479">
    <property type="entry name" value="Peroxiredoxin_C"/>
</dbReference>
<dbReference type="Pfam" id="PF00578">
    <property type="entry name" value="AhpC-TSA"/>
    <property type="match status" value="1"/>
</dbReference>
<keyword evidence="7" id="KW-0676">Redox-active center</keyword>
<evidence type="ECO:0000256" key="5">
    <source>
        <dbReference type="ARBA" id="ARBA00023002"/>
    </source>
</evidence>
<dbReference type="Gene3D" id="3.40.30.10">
    <property type="entry name" value="Glutaredoxin"/>
    <property type="match status" value="1"/>
</dbReference>
<reference evidence="9" key="1">
    <citation type="submission" date="2010-07" db="EMBL/GenBank/DDBJ databases">
        <authorList>
            <consortium name="CONSOLIDER consortium CSD2007-00005"/>
            <person name="Guazzaroni M.-E."/>
            <person name="Richter M."/>
            <person name="Garcia-Salamanca A."/>
            <person name="Yarza P."/>
            <person name="Ferrer M."/>
        </authorList>
    </citation>
    <scope>NUCLEOTIDE SEQUENCE</scope>
</reference>
<evidence type="ECO:0000259" key="8">
    <source>
        <dbReference type="PROSITE" id="PS51352"/>
    </source>
</evidence>
<dbReference type="Pfam" id="PF10417">
    <property type="entry name" value="1-cysPrx_C"/>
    <property type="match status" value="1"/>
</dbReference>
<dbReference type="FunFam" id="3.40.30.10:FF:000002">
    <property type="entry name" value="Alkyl hydroperoxide reductase C"/>
    <property type="match status" value="1"/>
</dbReference>
<keyword evidence="4" id="KW-0049">Antioxidant</keyword>
<evidence type="ECO:0000256" key="3">
    <source>
        <dbReference type="ARBA" id="ARBA00022559"/>
    </source>
</evidence>
<reference evidence="9" key="2">
    <citation type="journal article" date="2011" name="Microb. Ecol.">
        <title>Taxonomic and Functional Metagenomic Profiling of the Microbial Community in the Anoxic Sediment of a Sub-saline Shallow Lake (Laguna de Carrizo, Central Spain).</title>
        <authorList>
            <person name="Ferrer M."/>
            <person name="Guazzaroni M.E."/>
            <person name="Richter M."/>
            <person name="Garcia-Salamanca A."/>
            <person name="Yarza P."/>
            <person name="Suarez-Suarez A."/>
            <person name="Solano J."/>
            <person name="Alcaide M."/>
            <person name="van Dillewijn P."/>
            <person name="Molina-Henares M.A."/>
            <person name="Lopez-Cortes N."/>
            <person name="Al-Ramahi Y."/>
            <person name="Guerrero C."/>
            <person name="Acosta A."/>
            <person name="de Eugenio L.I."/>
            <person name="Martinez V."/>
            <person name="Marques S."/>
            <person name="Rojo F."/>
            <person name="Santero E."/>
            <person name="Genilloud O."/>
            <person name="Perez-Perez J."/>
            <person name="Rossello-Mora R."/>
            <person name="Ramos J.L."/>
        </authorList>
    </citation>
    <scope>NUCLEOTIDE SEQUENCE</scope>
</reference>
<comment type="caution">
    <text evidence="9">The sequence shown here is derived from an EMBL/GenBank/DDBJ whole genome shotgun (WGS) entry which is preliminary data.</text>
</comment>